<evidence type="ECO:0000313" key="3">
    <source>
        <dbReference type="EMBL" id="RHE31277.1"/>
    </source>
</evidence>
<protein>
    <recommendedName>
        <fullName evidence="2">Tyr recombinase domain-containing protein</fullName>
    </recommendedName>
</protein>
<dbReference type="GO" id="GO:0015074">
    <property type="term" value="P:DNA integration"/>
    <property type="evidence" value="ECO:0007669"/>
    <property type="project" value="InterPro"/>
</dbReference>
<evidence type="ECO:0000313" key="4">
    <source>
        <dbReference type="Proteomes" id="UP000285290"/>
    </source>
</evidence>
<proteinExistence type="predicted"/>
<dbReference type="AlphaFoldDB" id="A0A414IS77"/>
<dbReference type="Proteomes" id="UP000285290">
    <property type="component" value="Unassembled WGS sequence"/>
</dbReference>
<dbReference type="GO" id="GO:0006310">
    <property type="term" value="P:DNA recombination"/>
    <property type="evidence" value="ECO:0007669"/>
    <property type="project" value="UniProtKB-KW"/>
</dbReference>
<accession>A0A414IS77</accession>
<organism evidence="3 4">
    <name type="scientific">Agathobacter rectalis</name>
    <dbReference type="NCBI Taxonomy" id="39491"/>
    <lineage>
        <taxon>Bacteria</taxon>
        <taxon>Bacillati</taxon>
        <taxon>Bacillota</taxon>
        <taxon>Clostridia</taxon>
        <taxon>Lachnospirales</taxon>
        <taxon>Lachnospiraceae</taxon>
        <taxon>Agathobacter</taxon>
    </lineage>
</organism>
<dbReference type="EMBL" id="QSKC01000014">
    <property type="protein sequence ID" value="RHE31277.1"/>
    <property type="molecule type" value="Genomic_DNA"/>
</dbReference>
<dbReference type="InterPro" id="IPR011010">
    <property type="entry name" value="DNA_brk_join_enz"/>
</dbReference>
<reference evidence="3 4" key="1">
    <citation type="submission" date="2018-08" db="EMBL/GenBank/DDBJ databases">
        <title>A genome reference for cultivated species of the human gut microbiota.</title>
        <authorList>
            <person name="Zou Y."/>
            <person name="Xue W."/>
            <person name="Luo G."/>
        </authorList>
    </citation>
    <scope>NUCLEOTIDE SEQUENCE [LARGE SCALE GENOMIC DNA]</scope>
    <source>
        <strain evidence="3 4">AM29-10</strain>
    </source>
</reference>
<dbReference type="Gene3D" id="1.10.443.10">
    <property type="entry name" value="Intergrase catalytic core"/>
    <property type="match status" value="1"/>
</dbReference>
<evidence type="ECO:0000256" key="1">
    <source>
        <dbReference type="ARBA" id="ARBA00023172"/>
    </source>
</evidence>
<sequence>MSGTAPQDKIIDVLSDEQLQRINTFREEHNEPIELRDIAIVLLGVRMGLRAYDILALRFQDIDWKNRQISIVMKKTKTQITLPLPVEVGNAVYSYITSGRPKTGTEYIFIRSKAPYGKLTGKVCTKALYRKRQTTRLG</sequence>
<dbReference type="InterPro" id="IPR013762">
    <property type="entry name" value="Integrase-like_cat_sf"/>
</dbReference>
<dbReference type="Pfam" id="PF00589">
    <property type="entry name" value="Phage_integrase"/>
    <property type="match status" value="1"/>
</dbReference>
<dbReference type="InterPro" id="IPR002104">
    <property type="entry name" value="Integrase_catalytic"/>
</dbReference>
<dbReference type="GO" id="GO:0003677">
    <property type="term" value="F:DNA binding"/>
    <property type="evidence" value="ECO:0007669"/>
    <property type="project" value="InterPro"/>
</dbReference>
<keyword evidence="1" id="KW-0233">DNA recombination</keyword>
<dbReference type="PROSITE" id="PS51898">
    <property type="entry name" value="TYR_RECOMBINASE"/>
    <property type="match status" value="1"/>
</dbReference>
<evidence type="ECO:0000259" key="2">
    <source>
        <dbReference type="PROSITE" id="PS51898"/>
    </source>
</evidence>
<dbReference type="RefSeq" id="WP_117997763.1">
    <property type="nucleotide sequence ID" value="NZ_QRWI01000014.1"/>
</dbReference>
<feature type="domain" description="Tyr recombinase" evidence="2">
    <location>
        <begin position="9"/>
        <end position="138"/>
    </location>
</feature>
<comment type="caution">
    <text evidence="3">The sequence shown here is derived from an EMBL/GenBank/DDBJ whole genome shotgun (WGS) entry which is preliminary data.</text>
</comment>
<dbReference type="SUPFAM" id="SSF56349">
    <property type="entry name" value="DNA breaking-rejoining enzymes"/>
    <property type="match status" value="1"/>
</dbReference>
<name>A0A414IS77_9FIRM</name>
<gene>
    <name evidence="3" type="ORF">DW753_10840</name>
</gene>